<feature type="chain" id="PRO_5030022722" evidence="6">
    <location>
        <begin position="21"/>
        <end position="460"/>
    </location>
</feature>
<keyword evidence="3 6" id="KW-0732">Signal</keyword>
<keyword evidence="5" id="KW-0998">Cell outer membrane</keyword>
<feature type="domain" description="RagB/SusD" evidence="7">
    <location>
        <begin position="324"/>
        <end position="459"/>
    </location>
</feature>
<dbReference type="Gene3D" id="1.25.40.390">
    <property type="match status" value="1"/>
</dbReference>
<dbReference type="InterPro" id="IPR033985">
    <property type="entry name" value="SusD-like_N"/>
</dbReference>
<comment type="subcellular location">
    <subcellularLocation>
        <location evidence="1">Cell outer membrane</location>
    </subcellularLocation>
</comment>
<sequence>MKRILYSSFLLLLCAASACKKLIDAGEPRTQTVASIVFSDSKTATAVLMGIYASLEGYRTVNTTTMPGLSADELISYSSPISRYYTNSLNASINNDFWSVYYGHIYQANNLIDQLQQSPAVKEADKRQLIGEALFLRVFCHFYLTNYFGNIPYITTPDYKVNSVITRVSAKDSVYPAMIRDLKLAQSYLSVAYPTAERVRVNKAVATALLARLYLYHEEWKNAEDAATAVISNTSDYGIESIDNAFLRASKEAIWQFSPNSSFLTYSAEALNYILRGVPAGSTGRVSISSFLYNAFETDDLRKTKWIGTITPAGSAVSYQYAWKYKTNTSTGTPEYSIVMRLAEQYLIRAEARARQQQVETAADDVDVLRQRAGLGQLPENLTQPECLDRIMQERRVELFVEWGHRWLDLKRTGLVNTVMPAVCQAKGGSWKPEWALYPIPQVQLNNNPAMADDQNEGYK</sequence>
<evidence type="ECO:0000256" key="1">
    <source>
        <dbReference type="ARBA" id="ARBA00004442"/>
    </source>
</evidence>
<dbReference type="CDD" id="cd08977">
    <property type="entry name" value="SusD"/>
    <property type="match status" value="1"/>
</dbReference>
<evidence type="ECO:0000313" key="9">
    <source>
        <dbReference type="EMBL" id="SIT33592.1"/>
    </source>
</evidence>
<dbReference type="KEGG" id="fln:FLA_1051"/>
<dbReference type="Pfam" id="PF07980">
    <property type="entry name" value="SusD_RagB"/>
    <property type="match status" value="1"/>
</dbReference>
<evidence type="ECO:0000259" key="7">
    <source>
        <dbReference type="Pfam" id="PF07980"/>
    </source>
</evidence>
<evidence type="ECO:0000313" key="10">
    <source>
        <dbReference type="Proteomes" id="UP000186917"/>
    </source>
</evidence>
<evidence type="ECO:0000256" key="3">
    <source>
        <dbReference type="ARBA" id="ARBA00022729"/>
    </source>
</evidence>
<evidence type="ECO:0000256" key="2">
    <source>
        <dbReference type="ARBA" id="ARBA00006275"/>
    </source>
</evidence>
<dbReference type="InterPro" id="IPR011990">
    <property type="entry name" value="TPR-like_helical_dom_sf"/>
</dbReference>
<name>A0A173MBZ4_9BACT</name>
<evidence type="ECO:0000259" key="8">
    <source>
        <dbReference type="Pfam" id="PF14322"/>
    </source>
</evidence>
<organism evidence="9 10">
    <name type="scientific">Filimonas lacunae</name>
    <dbReference type="NCBI Taxonomy" id="477680"/>
    <lineage>
        <taxon>Bacteria</taxon>
        <taxon>Pseudomonadati</taxon>
        <taxon>Bacteroidota</taxon>
        <taxon>Chitinophagia</taxon>
        <taxon>Chitinophagales</taxon>
        <taxon>Chitinophagaceae</taxon>
        <taxon>Filimonas</taxon>
    </lineage>
</organism>
<gene>
    <name evidence="9" type="ORF">SAMN05421788_1134</name>
</gene>
<dbReference type="PROSITE" id="PS51257">
    <property type="entry name" value="PROKAR_LIPOPROTEIN"/>
    <property type="match status" value="1"/>
</dbReference>
<evidence type="ECO:0000256" key="5">
    <source>
        <dbReference type="ARBA" id="ARBA00023237"/>
    </source>
</evidence>
<feature type="domain" description="SusD-like N-terminal" evidence="8">
    <location>
        <begin position="47"/>
        <end position="215"/>
    </location>
</feature>
<protein>
    <submittedName>
        <fullName evidence="9">SusD family protein</fullName>
    </submittedName>
</protein>
<comment type="similarity">
    <text evidence="2">Belongs to the SusD family.</text>
</comment>
<evidence type="ECO:0000256" key="4">
    <source>
        <dbReference type="ARBA" id="ARBA00023136"/>
    </source>
</evidence>
<keyword evidence="10" id="KW-1185">Reference proteome</keyword>
<proteinExistence type="inferred from homology"/>
<dbReference type="STRING" id="477680.SAMN05421788_1134"/>
<dbReference type="RefSeq" id="WP_076382303.1">
    <property type="nucleotide sequence ID" value="NZ_AP017422.1"/>
</dbReference>
<feature type="signal peptide" evidence="6">
    <location>
        <begin position="1"/>
        <end position="20"/>
    </location>
</feature>
<evidence type="ECO:0000256" key="6">
    <source>
        <dbReference type="SAM" id="SignalP"/>
    </source>
</evidence>
<reference evidence="10" key="1">
    <citation type="submission" date="2017-01" db="EMBL/GenBank/DDBJ databases">
        <authorList>
            <person name="Varghese N."/>
            <person name="Submissions S."/>
        </authorList>
    </citation>
    <scope>NUCLEOTIDE SEQUENCE [LARGE SCALE GENOMIC DNA]</scope>
    <source>
        <strain evidence="10">DSM 21054</strain>
    </source>
</reference>
<dbReference type="OrthoDB" id="625727at2"/>
<keyword evidence="4" id="KW-0472">Membrane</keyword>
<dbReference type="EMBL" id="FTOR01000013">
    <property type="protein sequence ID" value="SIT33592.1"/>
    <property type="molecule type" value="Genomic_DNA"/>
</dbReference>
<dbReference type="Pfam" id="PF14322">
    <property type="entry name" value="SusD-like_3"/>
    <property type="match status" value="1"/>
</dbReference>
<dbReference type="SUPFAM" id="SSF48452">
    <property type="entry name" value="TPR-like"/>
    <property type="match status" value="1"/>
</dbReference>
<dbReference type="GO" id="GO:0009279">
    <property type="term" value="C:cell outer membrane"/>
    <property type="evidence" value="ECO:0007669"/>
    <property type="project" value="UniProtKB-SubCell"/>
</dbReference>
<dbReference type="AlphaFoldDB" id="A0A173MBZ4"/>
<accession>A0A173MBZ4</accession>
<dbReference type="InterPro" id="IPR012944">
    <property type="entry name" value="SusD_RagB_dom"/>
</dbReference>
<dbReference type="Proteomes" id="UP000186917">
    <property type="component" value="Unassembled WGS sequence"/>
</dbReference>